<dbReference type="EMBL" id="SFCI01000940">
    <property type="protein sequence ID" value="TFY77340.1"/>
    <property type="molecule type" value="Genomic_DNA"/>
</dbReference>
<keyword evidence="2" id="KW-1185">Reference proteome</keyword>
<comment type="caution">
    <text evidence="1">The sequence shown here is derived from an EMBL/GenBank/DDBJ whole genome shotgun (WGS) entry which is preliminary data.</text>
</comment>
<dbReference type="Proteomes" id="UP000298061">
    <property type="component" value="Unassembled WGS sequence"/>
</dbReference>
<organism evidence="1 2">
    <name type="scientific">Hericium alpestre</name>
    <dbReference type="NCBI Taxonomy" id="135208"/>
    <lineage>
        <taxon>Eukaryota</taxon>
        <taxon>Fungi</taxon>
        <taxon>Dikarya</taxon>
        <taxon>Basidiomycota</taxon>
        <taxon>Agaricomycotina</taxon>
        <taxon>Agaricomycetes</taxon>
        <taxon>Russulales</taxon>
        <taxon>Hericiaceae</taxon>
        <taxon>Hericium</taxon>
    </lineage>
</organism>
<evidence type="ECO:0000313" key="2">
    <source>
        <dbReference type="Proteomes" id="UP000298061"/>
    </source>
</evidence>
<gene>
    <name evidence="1" type="ORF">EWM64_g6669</name>
</gene>
<sequence length="59" mass="6826">MDLTEDSIEHPTELRSSWVNTWDYKDTDESFGILPIAPNMRAALGMLDYHADFSRSHKI</sequence>
<protein>
    <submittedName>
        <fullName evidence="1">Uncharacterized protein</fullName>
    </submittedName>
</protein>
<proteinExistence type="predicted"/>
<reference evidence="1 2" key="1">
    <citation type="submission" date="2019-02" db="EMBL/GenBank/DDBJ databases">
        <title>Genome sequencing of the rare red list fungi Hericium alpestre (H. flagellum).</title>
        <authorList>
            <person name="Buettner E."/>
            <person name="Kellner H."/>
        </authorList>
    </citation>
    <scope>NUCLEOTIDE SEQUENCE [LARGE SCALE GENOMIC DNA]</scope>
    <source>
        <strain evidence="1 2">DSM 108284</strain>
    </source>
</reference>
<dbReference type="OrthoDB" id="1920326at2759"/>
<dbReference type="AlphaFoldDB" id="A0A4Y9ZSY6"/>
<name>A0A4Y9ZSY6_9AGAM</name>
<accession>A0A4Y9ZSY6</accession>
<evidence type="ECO:0000313" key="1">
    <source>
        <dbReference type="EMBL" id="TFY77340.1"/>
    </source>
</evidence>